<dbReference type="EMBL" id="CP021780">
    <property type="protein sequence ID" value="ASA23092.1"/>
    <property type="molecule type" value="Genomic_DNA"/>
</dbReference>
<organism evidence="1 2">
    <name type="scientific">Paenibacillus donghaensis</name>
    <dbReference type="NCBI Taxonomy" id="414771"/>
    <lineage>
        <taxon>Bacteria</taxon>
        <taxon>Bacillati</taxon>
        <taxon>Bacillota</taxon>
        <taxon>Bacilli</taxon>
        <taxon>Bacillales</taxon>
        <taxon>Paenibacillaceae</taxon>
        <taxon>Paenibacillus</taxon>
    </lineage>
</organism>
<gene>
    <name evidence="1" type="ORF">B9T62_21160</name>
</gene>
<sequence>MKRMPFVRPTEHYDPQIITVDKELCSLIQQRKQLSDNNPGFPPLELISEWASEYDLYDDFLKAVFGTLLSEEYFKPYVEPMGFRQHIPVLQAIEKEGLFFTLTSIRQYSNVSVITLSMDWDMTALQDQNSYKHRHFELFIGEA</sequence>
<evidence type="ECO:0000313" key="2">
    <source>
        <dbReference type="Proteomes" id="UP000249890"/>
    </source>
</evidence>
<accession>A0A2Z2KP82</accession>
<reference evidence="1 2" key="1">
    <citation type="submission" date="2017-06" db="EMBL/GenBank/DDBJ databases">
        <title>Complete genome sequence of Paenibacillus donghaensis KCTC 13049T isolated from East Sea sediment, South Korea.</title>
        <authorList>
            <person name="Jung B.K."/>
            <person name="Hong S.-J."/>
            <person name="Shin J.-H."/>
        </authorList>
    </citation>
    <scope>NUCLEOTIDE SEQUENCE [LARGE SCALE GENOMIC DNA]</scope>
    <source>
        <strain evidence="1 2">KCTC 13049</strain>
    </source>
</reference>
<protein>
    <submittedName>
        <fullName evidence="1">Uncharacterized protein</fullName>
    </submittedName>
</protein>
<dbReference type="OrthoDB" id="1797229at2"/>
<proteinExistence type="predicted"/>
<keyword evidence="2" id="KW-1185">Reference proteome</keyword>
<dbReference type="Proteomes" id="UP000249890">
    <property type="component" value="Chromosome"/>
</dbReference>
<dbReference type="AlphaFoldDB" id="A0A2Z2KP82"/>
<dbReference type="RefSeq" id="WP_087917088.1">
    <property type="nucleotide sequence ID" value="NZ_CP021780.1"/>
</dbReference>
<evidence type="ECO:0000313" key="1">
    <source>
        <dbReference type="EMBL" id="ASA23092.1"/>
    </source>
</evidence>
<name>A0A2Z2KP82_9BACL</name>
<dbReference type="KEGG" id="pdh:B9T62_21160"/>